<gene>
    <name evidence="2" type="ORF">ACFOYW_16660</name>
</gene>
<evidence type="ECO:0000313" key="3">
    <source>
        <dbReference type="Proteomes" id="UP001595900"/>
    </source>
</evidence>
<comment type="caution">
    <text evidence="2">The sequence shown here is derived from an EMBL/GenBank/DDBJ whole genome shotgun (WGS) entry which is preliminary data.</text>
</comment>
<evidence type="ECO:0000259" key="1">
    <source>
        <dbReference type="Pfam" id="PF06114"/>
    </source>
</evidence>
<accession>A0ABV8Q9H0</accession>
<proteinExistence type="predicted"/>
<dbReference type="EMBL" id="JBHSCN010000017">
    <property type="protein sequence ID" value="MFC4245002.1"/>
    <property type="molecule type" value="Genomic_DNA"/>
</dbReference>
<protein>
    <submittedName>
        <fullName evidence="2">ImmA/IrrE family metallo-endopeptidase</fullName>
    </submittedName>
</protein>
<name>A0ABV8Q9H0_9MICO</name>
<keyword evidence="3" id="KW-1185">Reference proteome</keyword>
<dbReference type="Pfam" id="PF06114">
    <property type="entry name" value="Peptidase_M78"/>
    <property type="match status" value="1"/>
</dbReference>
<sequence length="127" mass="14307">MPAKNASVLGFSQGVGWDELVGYVTQTTRKNVRIQAIGDAHWRNATAALSRFPDQDLILIRYTDSPLYRTHSILHEFGHLLLGHDGCTQSKDTVRDDAHEQAAELLAYQLAQRLYRPGDYEDLRVLG</sequence>
<evidence type="ECO:0000313" key="2">
    <source>
        <dbReference type="EMBL" id="MFC4245002.1"/>
    </source>
</evidence>
<reference evidence="3" key="1">
    <citation type="journal article" date="2019" name="Int. J. Syst. Evol. Microbiol.">
        <title>The Global Catalogue of Microorganisms (GCM) 10K type strain sequencing project: providing services to taxonomists for standard genome sequencing and annotation.</title>
        <authorList>
            <consortium name="The Broad Institute Genomics Platform"/>
            <consortium name="The Broad Institute Genome Sequencing Center for Infectious Disease"/>
            <person name="Wu L."/>
            <person name="Ma J."/>
        </authorList>
    </citation>
    <scope>NUCLEOTIDE SEQUENCE [LARGE SCALE GENOMIC DNA]</scope>
    <source>
        <strain evidence="3">CGMCC 1.10363</strain>
    </source>
</reference>
<organism evidence="2 3">
    <name type="scientific">Gryllotalpicola reticulitermitis</name>
    <dbReference type="NCBI Taxonomy" id="1184153"/>
    <lineage>
        <taxon>Bacteria</taxon>
        <taxon>Bacillati</taxon>
        <taxon>Actinomycetota</taxon>
        <taxon>Actinomycetes</taxon>
        <taxon>Micrococcales</taxon>
        <taxon>Microbacteriaceae</taxon>
        <taxon>Gryllotalpicola</taxon>
    </lineage>
</organism>
<dbReference type="RefSeq" id="WP_390231566.1">
    <property type="nucleotide sequence ID" value="NZ_JBHSCN010000017.1"/>
</dbReference>
<dbReference type="Gene3D" id="1.10.10.2910">
    <property type="match status" value="1"/>
</dbReference>
<feature type="domain" description="IrrE N-terminal-like" evidence="1">
    <location>
        <begin position="49"/>
        <end position="110"/>
    </location>
</feature>
<dbReference type="Proteomes" id="UP001595900">
    <property type="component" value="Unassembled WGS sequence"/>
</dbReference>
<dbReference type="InterPro" id="IPR010359">
    <property type="entry name" value="IrrE_HExxH"/>
</dbReference>